<dbReference type="Proteomes" id="UP000642938">
    <property type="component" value="Unassembled WGS sequence"/>
</dbReference>
<name>A0ABQ1XQ63_9SPHI</name>
<evidence type="ECO:0000313" key="2">
    <source>
        <dbReference type="Proteomes" id="UP000642938"/>
    </source>
</evidence>
<dbReference type="EMBL" id="BMHZ01000002">
    <property type="protein sequence ID" value="GGG99808.1"/>
    <property type="molecule type" value="Genomic_DNA"/>
</dbReference>
<protein>
    <submittedName>
        <fullName evidence="1">Uncharacterized protein</fullName>
    </submittedName>
</protein>
<keyword evidence="2" id="KW-1185">Reference proteome</keyword>
<proteinExistence type="predicted"/>
<sequence length="54" mass="6035">MGIFDQVSPKISNYFFGGLKKYMQILAVGFKTKSTRCIIAVLILAIKLIATYYG</sequence>
<evidence type="ECO:0000313" key="1">
    <source>
        <dbReference type="EMBL" id="GGG99808.1"/>
    </source>
</evidence>
<accession>A0ABQ1XQ63</accession>
<gene>
    <name evidence="1" type="ORF">GCM10007422_12830</name>
</gene>
<organism evidence="1 2">
    <name type="scientific">Pedobacter zeae</name>
    <dbReference type="NCBI Taxonomy" id="1737356"/>
    <lineage>
        <taxon>Bacteria</taxon>
        <taxon>Pseudomonadati</taxon>
        <taxon>Bacteroidota</taxon>
        <taxon>Sphingobacteriia</taxon>
        <taxon>Sphingobacteriales</taxon>
        <taxon>Sphingobacteriaceae</taxon>
        <taxon>Pedobacter</taxon>
    </lineage>
</organism>
<reference evidence="2" key="1">
    <citation type="journal article" date="2019" name="Int. J. Syst. Evol. Microbiol.">
        <title>The Global Catalogue of Microorganisms (GCM) 10K type strain sequencing project: providing services to taxonomists for standard genome sequencing and annotation.</title>
        <authorList>
            <consortium name="The Broad Institute Genomics Platform"/>
            <consortium name="The Broad Institute Genome Sequencing Center for Infectious Disease"/>
            <person name="Wu L."/>
            <person name="Ma J."/>
        </authorList>
    </citation>
    <scope>NUCLEOTIDE SEQUENCE [LARGE SCALE GENOMIC DNA]</scope>
    <source>
        <strain evidence="2">CGMCC 1.15287</strain>
    </source>
</reference>
<comment type="caution">
    <text evidence="1">The sequence shown here is derived from an EMBL/GenBank/DDBJ whole genome shotgun (WGS) entry which is preliminary data.</text>
</comment>